<dbReference type="Proteomes" id="UP000176803">
    <property type="component" value="Unassembled WGS sequence"/>
</dbReference>
<dbReference type="EMBL" id="MGAC01000040">
    <property type="protein sequence ID" value="OGK37472.1"/>
    <property type="molecule type" value="Genomic_DNA"/>
</dbReference>
<organism evidence="1 2">
    <name type="scientific">Candidatus Roizmanbacteria bacterium RIFCSPHIGHO2_12_FULL_41_11</name>
    <dbReference type="NCBI Taxonomy" id="1802052"/>
    <lineage>
        <taxon>Bacteria</taxon>
        <taxon>Candidatus Roizmaniibacteriota</taxon>
    </lineage>
</organism>
<dbReference type="AlphaFoldDB" id="A0A1F7I2J3"/>
<reference evidence="1 2" key="1">
    <citation type="journal article" date="2016" name="Nat. Commun.">
        <title>Thousands of microbial genomes shed light on interconnected biogeochemical processes in an aquifer system.</title>
        <authorList>
            <person name="Anantharaman K."/>
            <person name="Brown C.T."/>
            <person name="Hug L.A."/>
            <person name="Sharon I."/>
            <person name="Castelle C.J."/>
            <person name="Probst A.J."/>
            <person name="Thomas B.C."/>
            <person name="Singh A."/>
            <person name="Wilkins M.J."/>
            <person name="Karaoz U."/>
            <person name="Brodie E.L."/>
            <person name="Williams K.H."/>
            <person name="Hubbard S.S."/>
            <person name="Banfield J.F."/>
        </authorList>
    </citation>
    <scope>NUCLEOTIDE SEQUENCE [LARGE SCALE GENOMIC DNA]</scope>
</reference>
<gene>
    <name evidence="1" type="ORF">A3F03_02705</name>
</gene>
<sequence length="122" mass="14254">MDKEKDSSSEKGDGGFSEKELDLDIEIRAGEWQNLKKFKTYQKRSRQGKIIATYQAVSNRLNQLVALYYKFVSGNPKEAKKMLSELRRLRLIQEILMNCLVWDPKGQLKKDMVPSEVWDLIE</sequence>
<name>A0A1F7I2J3_9BACT</name>
<evidence type="ECO:0000313" key="1">
    <source>
        <dbReference type="EMBL" id="OGK37472.1"/>
    </source>
</evidence>
<accession>A0A1F7I2J3</accession>
<comment type="caution">
    <text evidence="1">The sequence shown here is derived from an EMBL/GenBank/DDBJ whole genome shotgun (WGS) entry which is preliminary data.</text>
</comment>
<proteinExistence type="predicted"/>
<protein>
    <submittedName>
        <fullName evidence="1">Uncharacterized protein</fullName>
    </submittedName>
</protein>
<evidence type="ECO:0000313" key="2">
    <source>
        <dbReference type="Proteomes" id="UP000176803"/>
    </source>
</evidence>